<feature type="domain" description="Flagellar basal body rod protein N-terminal" evidence="7">
    <location>
        <begin position="9"/>
        <end position="39"/>
    </location>
</feature>
<keyword evidence="8" id="KW-0966">Cell projection</keyword>
<protein>
    <recommendedName>
        <fullName evidence="3 6">Flagellar basal body rod protein FlgB</fullName>
    </recommendedName>
</protein>
<comment type="function">
    <text evidence="5 6">Structural component of flagellum, the bacterial motility apparatus. Part of the rod structure of flagellar basal body.</text>
</comment>
<gene>
    <name evidence="8" type="primary">flgB</name>
    <name evidence="8" type="ORF">NQT62_13075</name>
</gene>
<dbReference type="PANTHER" id="PTHR30435">
    <property type="entry name" value="FLAGELLAR PROTEIN"/>
    <property type="match status" value="1"/>
</dbReference>
<comment type="subunit">
    <text evidence="6">The basal body constitutes a major portion of the flagellar organelle and consists of a number of rings mounted on a central rod.</text>
</comment>
<dbReference type="RefSeq" id="WP_256765161.1">
    <property type="nucleotide sequence ID" value="NZ_JANIGO010000004.1"/>
</dbReference>
<name>A0ABT1WKF1_9BURK</name>
<evidence type="ECO:0000256" key="5">
    <source>
        <dbReference type="ARBA" id="ARBA00024934"/>
    </source>
</evidence>
<dbReference type="PIRSF" id="PIRSF002889">
    <property type="entry name" value="Rod_FlgB"/>
    <property type="match status" value="1"/>
</dbReference>
<reference evidence="8 9" key="1">
    <citation type="submission" date="2022-07" db="EMBL/GenBank/DDBJ databases">
        <authorList>
            <person name="Xamxidin M."/>
            <person name="Wu M."/>
        </authorList>
    </citation>
    <scope>NUCLEOTIDE SEQUENCE [LARGE SCALE GENOMIC DNA]</scope>
    <source>
        <strain evidence="8 9">NBRC 111650</strain>
    </source>
</reference>
<comment type="subcellular location">
    <subcellularLocation>
        <location evidence="1 6">Bacterial flagellum basal body</location>
    </subcellularLocation>
</comment>
<evidence type="ECO:0000313" key="8">
    <source>
        <dbReference type="EMBL" id="MCQ8897367.1"/>
    </source>
</evidence>
<keyword evidence="9" id="KW-1185">Reference proteome</keyword>
<evidence type="ECO:0000256" key="6">
    <source>
        <dbReference type="PIRNR" id="PIRNR002889"/>
    </source>
</evidence>
<proteinExistence type="inferred from homology"/>
<evidence type="ECO:0000256" key="4">
    <source>
        <dbReference type="ARBA" id="ARBA00023143"/>
    </source>
</evidence>
<comment type="similarity">
    <text evidence="2 6">Belongs to the flagella basal body rod proteins family.</text>
</comment>
<dbReference type="EMBL" id="JANIGO010000004">
    <property type="protein sequence ID" value="MCQ8897367.1"/>
    <property type="molecule type" value="Genomic_DNA"/>
</dbReference>
<evidence type="ECO:0000256" key="1">
    <source>
        <dbReference type="ARBA" id="ARBA00004117"/>
    </source>
</evidence>
<dbReference type="Proteomes" id="UP001204142">
    <property type="component" value="Unassembled WGS sequence"/>
</dbReference>
<dbReference type="Pfam" id="PF00460">
    <property type="entry name" value="Flg_bb_rod"/>
    <property type="match status" value="1"/>
</dbReference>
<keyword evidence="8" id="KW-0282">Flagellum</keyword>
<accession>A0ABT1WKF1</accession>
<keyword evidence="8" id="KW-0969">Cilium</keyword>
<evidence type="ECO:0000256" key="2">
    <source>
        <dbReference type="ARBA" id="ARBA00009677"/>
    </source>
</evidence>
<dbReference type="PANTHER" id="PTHR30435:SF12">
    <property type="entry name" value="FLAGELLAR BASAL BODY ROD PROTEIN FLGB"/>
    <property type="match status" value="1"/>
</dbReference>
<evidence type="ECO:0000259" key="7">
    <source>
        <dbReference type="Pfam" id="PF00460"/>
    </source>
</evidence>
<evidence type="ECO:0000256" key="3">
    <source>
        <dbReference type="ARBA" id="ARBA00014376"/>
    </source>
</evidence>
<comment type="caution">
    <text evidence="8">The sequence shown here is derived from an EMBL/GenBank/DDBJ whole genome shotgun (WGS) entry which is preliminary data.</text>
</comment>
<organism evidence="8 9">
    <name type="scientific">Limnobacter humi</name>
    <dbReference type="NCBI Taxonomy" id="1778671"/>
    <lineage>
        <taxon>Bacteria</taxon>
        <taxon>Pseudomonadati</taxon>
        <taxon>Pseudomonadota</taxon>
        <taxon>Betaproteobacteria</taxon>
        <taxon>Burkholderiales</taxon>
        <taxon>Burkholderiaceae</taxon>
        <taxon>Limnobacter</taxon>
    </lineage>
</organism>
<sequence>MLDKLADTMQFSAEALKLRARRQEILTSNITNVDTPNYKAVDMKFNEALRAATGDMASGQASSLSSPALAVTHKGHMAGNGQSMSTQAMLQFRRGNNPAVDGNTVDIERERAAFAENTVKYEAALRSINGRISTLKQAMGSGNQ</sequence>
<dbReference type="InterPro" id="IPR001444">
    <property type="entry name" value="Flag_bb_rod_N"/>
</dbReference>
<keyword evidence="4 6" id="KW-0975">Bacterial flagellum</keyword>
<dbReference type="InterPro" id="IPR006300">
    <property type="entry name" value="FlgB"/>
</dbReference>
<dbReference type="NCBIfam" id="TIGR01396">
    <property type="entry name" value="FlgB"/>
    <property type="match status" value="1"/>
</dbReference>
<evidence type="ECO:0000313" key="9">
    <source>
        <dbReference type="Proteomes" id="UP001204142"/>
    </source>
</evidence>